<keyword evidence="2" id="KW-0349">Heme</keyword>
<name>A0ABN1XQY1_9ACTN</name>
<comment type="caution">
    <text evidence="3">The sequence shown here is derived from an EMBL/GenBank/DDBJ whole genome shotgun (WGS) entry which is preliminary data.</text>
</comment>
<keyword evidence="2" id="KW-0408">Iron</keyword>
<evidence type="ECO:0000313" key="4">
    <source>
        <dbReference type="Proteomes" id="UP001499863"/>
    </source>
</evidence>
<keyword evidence="4" id="KW-1185">Reference proteome</keyword>
<sequence>MEPRCPYTHTLDTLGTDLHGEAAHLRTHGPAARVELPGRVPAWSVTRADVARSLLADPRLAKNARRHWPDWIEGRVGPDWPLASWVAVESMFTSDGADHHRLRTLTAPSFGPRRVEALRPRVRAIVTALLDGLRATAPGETVDLHTRLSYPLPTTLICDLFGVPEEQRPEVRRVVDGVLATDATPEHAKGVLDDLFAAMARLAATKRAEPGDDMTSELLATRDAEGSRLSEHELISTLILMIGAGSETAVNLIDHAVALLLSHPRQLALIRSGGATWRDAVEETLRLEAPVMHLPLYFAAEDIDLGESVVIRAGEPVIFDFGAPGRDPGLHPDRPEEFDLTRPDKTHLAFGHGRHYCLGAALGTMEAEEALSALFDAFPGAELAVRRDELLPQESFIVNALRSLPVRLVPAAG</sequence>
<keyword evidence="2" id="KW-0479">Metal-binding</keyword>
<evidence type="ECO:0000256" key="1">
    <source>
        <dbReference type="ARBA" id="ARBA00010617"/>
    </source>
</evidence>
<dbReference type="PANTHER" id="PTHR46696:SF1">
    <property type="entry name" value="CYTOCHROME P450 YJIB-RELATED"/>
    <property type="match status" value="1"/>
</dbReference>
<reference evidence="3 4" key="1">
    <citation type="journal article" date="2019" name="Int. J. Syst. Evol. Microbiol.">
        <title>The Global Catalogue of Microorganisms (GCM) 10K type strain sequencing project: providing services to taxonomists for standard genome sequencing and annotation.</title>
        <authorList>
            <consortium name="The Broad Institute Genomics Platform"/>
            <consortium name="The Broad Institute Genome Sequencing Center for Infectious Disease"/>
            <person name="Wu L."/>
            <person name="Ma J."/>
        </authorList>
    </citation>
    <scope>NUCLEOTIDE SEQUENCE [LARGE SCALE GENOMIC DNA]</scope>
    <source>
        <strain evidence="3 4">JCM 12393</strain>
    </source>
</reference>
<protein>
    <submittedName>
        <fullName evidence="3">Cytochrome P450</fullName>
    </submittedName>
</protein>
<proteinExistence type="inferred from homology"/>
<keyword evidence="2" id="KW-0560">Oxidoreductase</keyword>
<dbReference type="CDD" id="cd11029">
    <property type="entry name" value="CYP107-like"/>
    <property type="match status" value="1"/>
</dbReference>
<dbReference type="InterPro" id="IPR002397">
    <property type="entry name" value="Cyt_P450_B"/>
</dbReference>
<accession>A0ABN1XQY1</accession>
<gene>
    <name evidence="3" type="ORF">GCM10009639_12900</name>
</gene>
<dbReference type="EMBL" id="BAAAKJ010000062">
    <property type="protein sequence ID" value="GAA1387637.1"/>
    <property type="molecule type" value="Genomic_DNA"/>
</dbReference>
<dbReference type="RefSeq" id="WP_344329356.1">
    <property type="nucleotide sequence ID" value="NZ_BAAAKJ010000062.1"/>
</dbReference>
<dbReference type="InterPro" id="IPR036396">
    <property type="entry name" value="Cyt_P450_sf"/>
</dbReference>
<dbReference type="InterPro" id="IPR017972">
    <property type="entry name" value="Cyt_P450_CS"/>
</dbReference>
<keyword evidence="2" id="KW-0503">Monooxygenase</keyword>
<organism evidence="3 4">
    <name type="scientific">Kitasatospora putterlickiae</name>
    <dbReference type="NCBI Taxonomy" id="221725"/>
    <lineage>
        <taxon>Bacteria</taxon>
        <taxon>Bacillati</taxon>
        <taxon>Actinomycetota</taxon>
        <taxon>Actinomycetes</taxon>
        <taxon>Kitasatosporales</taxon>
        <taxon>Streptomycetaceae</taxon>
        <taxon>Kitasatospora</taxon>
    </lineage>
</organism>
<evidence type="ECO:0000256" key="2">
    <source>
        <dbReference type="RuleBase" id="RU000461"/>
    </source>
</evidence>
<dbReference type="PROSITE" id="PS00086">
    <property type="entry name" value="CYTOCHROME_P450"/>
    <property type="match status" value="1"/>
</dbReference>
<dbReference type="Proteomes" id="UP001499863">
    <property type="component" value="Unassembled WGS sequence"/>
</dbReference>
<comment type="similarity">
    <text evidence="1 2">Belongs to the cytochrome P450 family.</text>
</comment>
<dbReference type="Gene3D" id="1.10.630.10">
    <property type="entry name" value="Cytochrome P450"/>
    <property type="match status" value="1"/>
</dbReference>
<dbReference type="Pfam" id="PF00067">
    <property type="entry name" value="p450"/>
    <property type="match status" value="1"/>
</dbReference>
<dbReference type="PANTHER" id="PTHR46696">
    <property type="entry name" value="P450, PUTATIVE (EUROFUNG)-RELATED"/>
    <property type="match status" value="1"/>
</dbReference>
<dbReference type="PRINTS" id="PR00359">
    <property type="entry name" value="BP450"/>
</dbReference>
<dbReference type="SUPFAM" id="SSF48264">
    <property type="entry name" value="Cytochrome P450"/>
    <property type="match status" value="1"/>
</dbReference>
<dbReference type="InterPro" id="IPR001128">
    <property type="entry name" value="Cyt_P450"/>
</dbReference>
<evidence type="ECO:0000313" key="3">
    <source>
        <dbReference type="EMBL" id="GAA1387637.1"/>
    </source>
</evidence>